<evidence type="ECO:0000256" key="1">
    <source>
        <dbReference type="SAM" id="MobiDB-lite"/>
    </source>
</evidence>
<evidence type="ECO:0000313" key="2">
    <source>
        <dbReference type="EMBL" id="TMQ60045.1"/>
    </source>
</evidence>
<feature type="region of interest" description="Disordered" evidence="1">
    <location>
        <begin position="99"/>
        <end position="119"/>
    </location>
</feature>
<protein>
    <submittedName>
        <fullName evidence="2">Uncharacterized protein</fullName>
    </submittedName>
</protein>
<proteinExistence type="predicted"/>
<dbReference type="Proteomes" id="UP000320913">
    <property type="component" value="Unassembled WGS sequence"/>
</dbReference>
<name>A0A538T8U9_UNCEI</name>
<dbReference type="AlphaFoldDB" id="A0A538T8U9"/>
<dbReference type="EMBL" id="VBOV01000087">
    <property type="protein sequence ID" value="TMQ60045.1"/>
    <property type="molecule type" value="Genomic_DNA"/>
</dbReference>
<feature type="non-terminal residue" evidence="2">
    <location>
        <position position="162"/>
    </location>
</feature>
<organism evidence="2 3">
    <name type="scientific">Eiseniibacteriota bacterium</name>
    <dbReference type="NCBI Taxonomy" id="2212470"/>
    <lineage>
        <taxon>Bacteria</taxon>
        <taxon>Candidatus Eiseniibacteriota</taxon>
    </lineage>
</organism>
<gene>
    <name evidence="2" type="ORF">E6K75_03400</name>
</gene>
<evidence type="ECO:0000313" key="3">
    <source>
        <dbReference type="Proteomes" id="UP000320913"/>
    </source>
</evidence>
<accession>A0A538T8U9</accession>
<reference evidence="2 3" key="1">
    <citation type="journal article" date="2019" name="Nat. Microbiol.">
        <title>Mediterranean grassland soil C-N compound turnover is dependent on rainfall and depth, and is mediated by genomically divergent microorganisms.</title>
        <authorList>
            <person name="Diamond S."/>
            <person name="Andeer P.F."/>
            <person name="Li Z."/>
            <person name="Crits-Christoph A."/>
            <person name="Burstein D."/>
            <person name="Anantharaman K."/>
            <person name="Lane K.R."/>
            <person name="Thomas B.C."/>
            <person name="Pan C."/>
            <person name="Northen T.R."/>
            <person name="Banfield J.F."/>
        </authorList>
    </citation>
    <scope>NUCLEOTIDE SEQUENCE [LARGE SCALE GENOMIC DNA]</scope>
    <source>
        <strain evidence="2">WS_5</strain>
    </source>
</reference>
<sequence>MKLAFLDLPDERVDLISRARHDSNIEIVLVAHPDPEALALKIAEVLQIPRSTEPLDLLALKPDRVALPSLASPSASALVRAGISDRIFITLEDLSGNWPSEPVRPPAEAPQPIETWDRRYDEEGSASRLNRIRAALALSEDRQFLFSEVLALAVEQSKADSG</sequence>
<comment type="caution">
    <text evidence="2">The sequence shown here is derived from an EMBL/GenBank/DDBJ whole genome shotgun (WGS) entry which is preliminary data.</text>
</comment>